<dbReference type="RefSeq" id="WP_045367479.1">
    <property type="nucleotide sequence ID" value="NZ_AP014648.1"/>
</dbReference>
<dbReference type="Gene3D" id="1.20.1640.10">
    <property type="entry name" value="Multidrug efflux transporter AcrB transmembrane domain"/>
    <property type="match status" value="2"/>
</dbReference>
<feature type="transmembrane region" description="Helical" evidence="1">
    <location>
        <begin position="358"/>
        <end position="377"/>
    </location>
</feature>
<proteinExistence type="predicted"/>
<sequence>MNAIIDAAFERTRTVVLAFVMIVVMGAIAYSTIPKEADPDIQIPIIYVSMTYEGISPEDSERLLVRPMEKELQSIEGIKEMRSMAGEGYGSVTLEFYAGFDSNKALADVREKVDIARAELPVETDEPRVNEVNIALFPVITVGLSGNVPERTLVRIARDLRDKIEGLSGVLDVDIGGDREEVLEVVVDPMMLETYNISFADISNTVARNNRLVAAGALESVAGRTLLKVPGVLEDLRDILDLPVKVSGDTVVKFSDVASVRRTFKDPQGFARVGGNPALALEVKKRVGANIVETIEDVRRIVSEEKANWPPGVEVSYMQDKSKQIRDILSDLQNNVLAAIALVMIVIVAAIGVRPAILVGLAIPGSFLAGILAISWIGLTLNIVVLFSLILVVGMLVDGAIVTTELADRKMLEGQPPKQAYAEAAKRMAWPITASTATTLAVFLPLLFWPGIVGEFMKFLPITVLVTLAASLAMALVFIPVLGGLIGSADKSNTHLLEAIRAAEDGDLNKIGGMAGGYLRMLRGLLAHPAKVLGLAVVLLIGTYVAFGVLGRGVEFFPDVDQDIGQVQVRARGDLSVTEMDAIVRKVEGRLLTMPYFDAVYARTIGSGAGPSQNEMAEDVIGVVQFEMKNWRTRPPASQVLQEVRKRTADIPGVILEVRKQEAGPSAGKPLELLVTSRDPKKMTGVVEQVLAEMDKIGGFVDVEDSRPLPGIEWRVKVDRERAARQGADVTLVGQVVSMVTNGLYVAEYRPDDADEEVEIRLRVPFDKRNLEQLNRLRLTTEKGQVPIGNFVQFVPAQKTGFLKRTEARRILEIKADVADGLLVDEQVRKLKTAIAAMDLDPAVSIRFKGQDEDQQEAANFLIAAFFVAIFMMVAILVTQFNSFYQTLLVLSAIVFSTAGVMIGLLATNQPFGIVMCGIGIIALAGIVVNNNIVLIDTYNDLRSHGMPAQEAILRTAAQRVRPVLLTSITTVLGLVPMVFAISIDIIGQDVSIGAPSTQWWTQLSSAIAGGLTFATILTLLLTPCLLMLGDNVTEWWRRRAARRADRLSDASPQQAAE</sequence>
<feature type="transmembrane region" description="Helical" evidence="1">
    <location>
        <begin position="332"/>
        <end position="351"/>
    </location>
</feature>
<dbReference type="InterPro" id="IPR027463">
    <property type="entry name" value="AcrB_DN_DC_subdom"/>
</dbReference>
<dbReference type="InterPro" id="IPR001036">
    <property type="entry name" value="Acrflvin-R"/>
</dbReference>
<dbReference type="PRINTS" id="PR00702">
    <property type="entry name" value="ACRIFLAVINRP"/>
</dbReference>
<dbReference type="PANTHER" id="PTHR32063:SF0">
    <property type="entry name" value="SWARMING MOTILITY PROTEIN SWRC"/>
    <property type="match status" value="1"/>
</dbReference>
<name>A0A0A8K592_9HYPH</name>
<dbReference type="GO" id="GO:0042910">
    <property type="term" value="F:xenobiotic transmembrane transporter activity"/>
    <property type="evidence" value="ECO:0007669"/>
    <property type="project" value="TreeGrafter"/>
</dbReference>
<gene>
    <name evidence="2" type="ORF">GL4_2266</name>
</gene>
<reference evidence="2 3" key="1">
    <citation type="submission" date="2014-09" db="EMBL/GenBank/DDBJ databases">
        <title>Genome sequencing of Methyloceanibacter caenitepidi Gela4.</title>
        <authorList>
            <person name="Takeuchi M."/>
            <person name="Susumu S."/>
            <person name="Kamagata Y."/>
            <person name="Oshima K."/>
            <person name="Hattori M."/>
            <person name="Iwasaki W."/>
        </authorList>
    </citation>
    <scope>NUCLEOTIDE SEQUENCE [LARGE SCALE GENOMIC DNA]</scope>
    <source>
        <strain evidence="2 3">Gela4</strain>
    </source>
</reference>
<dbReference type="Pfam" id="PF00873">
    <property type="entry name" value="ACR_tran"/>
    <property type="match status" value="1"/>
</dbReference>
<keyword evidence="1" id="KW-0812">Transmembrane</keyword>
<keyword evidence="1" id="KW-1133">Transmembrane helix</keyword>
<dbReference type="Gene3D" id="3.30.70.1320">
    <property type="entry name" value="Multidrug efflux transporter AcrB pore domain like"/>
    <property type="match status" value="1"/>
</dbReference>
<dbReference type="KEGG" id="mcg:GL4_2266"/>
<evidence type="ECO:0000313" key="2">
    <source>
        <dbReference type="EMBL" id="BAQ17707.1"/>
    </source>
</evidence>
<keyword evidence="3" id="KW-1185">Reference proteome</keyword>
<accession>A0A0A8K592</accession>
<feature type="transmembrane region" description="Helical" evidence="1">
    <location>
        <begin position="428"/>
        <end position="448"/>
    </location>
</feature>
<dbReference type="EMBL" id="AP014648">
    <property type="protein sequence ID" value="BAQ17707.1"/>
    <property type="molecule type" value="Genomic_DNA"/>
</dbReference>
<dbReference type="SUPFAM" id="SSF82866">
    <property type="entry name" value="Multidrug efflux transporter AcrB transmembrane domain"/>
    <property type="match status" value="2"/>
</dbReference>
<feature type="transmembrane region" description="Helical" evidence="1">
    <location>
        <begin position="12"/>
        <end position="33"/>
    </location>
</feature>
<dbReference type="AlphaFoldDB" id="A0A0A8K592"/>
<feature type="transmembrane region" description="Helical" evidence="1">
    <location>
        <begin position="460"/>
        <end position="486"/>
    </location>
</feature>
<dbReference type="Gene3D" id="3.30.70.1440">
    <property type="entry name" value="Multidrug efflux transporter AcrB pore domain"/>
    <property type="match status" value="1"/>
</dbReference>
<feature type="transmembrane region" description="Helical" evidence="1">
    <location>
        <begin position="888"/>
        <end position="907"/>
    </location>
</feature>
<dbReference type="OrthoDB" id="9798415at2"/>
<dbReference type="SUPFAM" id="SSF82693">
    <property type="entry name" value="Multidrug efflux transporter AcrB pore domain, PN1, PN2, PC1 and PC2 subdomains"/>
    <property type="match status" value="3"/>
</dbReference>
<dbReference type="HOGENOM" id="CLU_002755_1_2_5"/>
<dbReference type="GO" id="GO:0005886">
    <property type="term" value="C:plasma membrane"/>
    <property type="evidence" value="ECO:0007669"/>
    <property type="project" value="TreeGrafter"/>
</dbReference>
<dbReference type="SUPFAM" id="SSF82714">
    <property type="entry name" value="Multidrug efflux transporter AcrB TolC docking domain, DN and DC subdomains"/>
    <property type="match status" value="2"/>
</dbReference>
<dbReference type="Gene3D" id="3.30.70.1430">
    <property type="entry name" value="Multidrug efflux transporter AcrB pore domain"/>
    <property type="match status" value="2"/>
</dbReference>
<feature type="transmembrane region" description="Helical" evidence="1">
    <location>
        <begin position="913"/>
        <end position="935"/>
    </location>
</feature>
<protein>
    <submittedName>
        <fullName evidence="2">RND multidrug efflux transporter</fullName>
    </submittedName>
</protein>
<evidence type="ECO:0000256" key="1">
    <source>
        <dbReference type="SAM" id="Phobius"/>
    </source>
</evidence>
<evidence type="ECO:0000313" key="3">
    <source>
        <dbReference type="Proteomes" id="UP000031643"/>
    </source>
</evidence>
<organism evidence="2 3">
    <name type="scientific">Methyloceanibacter caenitepidi</name>
    <dbReference type="NCBI Taxonomy" id="1384459"/>
    <lineage>
        <taxon>Bacteria</taxon>
        <taxon>Pseudomonadati</taxon>
        <taxon>Pseudomonadota</taxon>
        <taxon>Alphaproteobacteria</taxon>
        <taxon>Hyphomicrobiales</taxon>
        <taxon>Hyphomicrobiaceae</taxon>
        <taxon>Methyloceanibacter</taxon>
    </lineage>
</organism>
<keyword evidence="1" id="KW-0472">Membrane</keyword>
<feature type="transmembrane region" description="Helical" evidence="1">
    <location>
        <begin position="530"/>
        <end position="550"/>
    </location>
</feature>
<dbReference type="STRING" id="1384459.GL4_2266"/>
<dbReference type="Gene3D" id="3.30.2090.10">
    <property type="entry name" value="Multidrug efflux transporter AcrB TolC docking domain, DN and DC subdomains"/>
    <property type="match status" value="2"/>
</dbReference>
<feature type="transmembrane region" description="Helical" evidence="1">
    <location>
        <begin position="383"/>
        <end position="407"/>
    </location>
</feature>
<feature type="transmembrane region" description="Helical" evidence="1">
    <location>
        <begin position="861"/>
        <end position="881"/>
    </location>
</feature>
<dbReference type="PANTHER" id="PTHR32063">
    <property type="match status" value="1"/>
</dbReference>
<feature type="transmembrane region" description="Helical" evidence="1">
    <location>
        <begin position="1007"/>
        <end position="1030"/>
    </location>
</feature>
<feature type="transmembrane region" description="Helical" evidence="1">
    <location>
        <begin position="964"/>
        <end position="987"/>
    </location>
</feature>
<dbReference type="Proteomes" id="UP000031643">
    <property type="component" value="Chromosome"/>
</dbReference>